<organism evidence="2 3">
    <name type="scientific">Megasphaera vaginalis</name>
    <name type="common">ex Srinivasan et al. 2021</name>
    <dbReference type="NCBI Taxonomy" id="1111454"/>
    <lineage>
        <taxon>Bacteria</taxon>
        <taxon>Bacillati</taxon>
        <taxon>Bacillota</taxon>
        <taxon>Negativicutes</taxon>
        <taxon>Veillonellales</taxon>
        <taxon>Veillonellaceae</taxon>
        <taxon>Megasphaera</taxon>
    </lineage>
</organism>
<feature type="signal peptide" evidence="1">
    <location>
        <begin position="1"/>
        <end position="21"/>
    </location>
</feature>
<proteinExistence type="predicted"/>
<dbReference type="AlphaFoldDB" id="U7UAI9"/>
<evidence type="ECO:0000313" key="2">
    <source>
        <dbReference type="EMBL" id="ERT56462.1"/>
    </source>
</evidence>
<name>U7UAI9_9FIRM</name>
<dbReference type="PROSITE" id="PS51257">
    <property type="entry name" value="PROKAR_LIPOPROTEIN"/>
    <property type="match status" value="1"/>
</dbReference>
<keyword evidence="3" id="KW-1185">Reference proteome</keyword>
<dbReference type="InterPro" id="IPR011047">
    <property type="entry name" value="Quinoprotein_ADH-like_sf"/>
</dbReference>
<sequence length="306" mass="33778">MKMWLKTVLCSALAAAAVMLSGCGDNSITGMVSKDGTALNCGDQNAHVMAMEGPDVKVQFSNSTLIWQDNAMYFLSKQNELLKFTIKDKKLVTGENNGVIAQNVRALSGTDGKRLYFKTKDQALKYIEDGKEYETGFKDYGWFVPAEDGKHGVVWFNSGQIYIVGVDNGKVSPAKEPLVPDPPFSGATWCAIKDNTIYTDGREKGADRKFENITQMDLEGKVLNTYGPYKESALYYAVTKDYLCIYSRGEDGVRVYRLRDGSFVGSLTKNDIKMKGGAYGIYALEKNTIALVTDYEGLHLCLIALS</sequence>
<dbReference type="SUPFAM" id="SSF50998">
    <property type="entry name" value="Quinoprotein alcohol dehydrogenase-like"/>
    <property type="match status" value="1"/>
</dbReference>
<comment type="caution">
    <text evidence="2">The sequence shown here is derived from an EMBL/GenBank/DDBJ whole genome shotgun (WGS) entry which is preliminary data.</text>
</comment>
<reference evidence="2 3" key="1">
    <citation type="submission" date="2013-09" db="EMBL/GenBank/DDBJ databases">
        <authorList>
            <person name="Durkin A.S."/>
            <person name="Haft D.R."/>
            <person name="McCorrison J."/>
            <person name="Torralba M."/>
            <person name="Gillis M."/>
            <person name="Haft D.H."/>
            <person name="Methe B."/>
            <person name="Sutton G."/>
            <person name="Nelson K.E."/>
        </authorList>
    </citation>
    <scope>NUCLEOTIDE SEQUENCE [LARGE SCALE GENOMIC DNA]</scope>
    <source>
        <strain evidence="2 3">BV3C16-1</strain>
    </source>
</reference>
<feature type="chain" id="PRO_5039030196" evidence="1">
    <location>
        <begin position="22"/>
        <end position="306"/>
    </location>
</feature>
<evidence type="ECO:0000256" key="1">
    <source>
        <dbReference type="SAM" id="SignalP"/>
    </source>
</evidence>
<keyword evidence="1" id="KW-0732">Signal</keyword>
<evidence type="ECO:0000313" key="3">
    <source>
        <dbReference type="Proteomes" id="UP000017090"/>
    </source>
</evidence>
<dbReference type="EMBL" id="AWXA01000062">
    <property type="protein sequence ID" value="ERT56462.1"/>
    <property type="molecule type" value="Genomic_DNA"/>
</dbReference>
<dbReference type="RefSeq" id="WP_023054625.1">
    <property type="nucleotide sequence ID" value="NZ_AWXA01000062.1"/>
</dbReference>
<gene>
    <name evidence="2" type="ORF">HMPREF1250_1568</name>
</gene>
<accession>U7UAI9</accession>
<protein>
    <submittedName>
        <fullName evidence="2">Putative lipoprotein</fullName>
    </submittedName>
</protein>
<keyword evidence="2" id="KW-0449">Lipoprotein</keyword>
<dbReference type="Proteomes" id="UP000017090">
    <property type="component" value="Unassembled WGS sequence"/>
</dbReference>
<dbReference type="PATRIC" id="fig|1111454.3.peg.2206"/>
<dbReference type="STRING" id="1111454.HMPREF1250_1568"/>